<dbReference type="PANTHER" id="PTHR23521">
    <property type="entry name" value="TRANSPORTER MFS SUPERFAMILY"/>
    <property type="match status" value="1"/>
</dbReference>
<comment type="caution">
    <text evidence="7">The sequence shown here is derived from an EMBL/GenBank/DDBJ whole genome shotgun (WGS) entry which is preliminary data.</text>
</comment>
<proteinExistence type="predicted"/>
<dbReference type="Gene3D" id="1.20.1250.20">
    <property type="entry name" value="MFS general substrate transporter like domains"/>
    <property type="match status" value="2"/>
</dbReference>
<feature type="transmembrane region" description="Helical" evidence="5">
    <location>
        <begin position="72"/>
        <end position="90"/>
    </location>
</feature>
<feature type="transmembrane region" description="Helical" evidence="5">
    <location>
        <begin position="158"/>
        <end position="177"/>
    </location>
</feature>
<feature type="transmembrane region" description="Helical" evidence="5">
    <location>
        <begin position="263"/>
        <end position="283"/>
    </location>
</feature>
<reference evidence="7" key="1">
    <citation type="submission" date="2020-12" db="EMBL/GenBank/DDBJ databases">
        <title>Bacterial taxonomy.</title>
        <authorList>
            <person name="Pan X."/>
        </authorList>
    </citation>
    <scope>NUCLEOTIDE SEQUENCE</scope>
    <source>
        <strain evidence="7">M0105</strain>
    </source>
</reference>
<evidence type="ECO:0000256" key="3">
    <source>
        <dbReference type="ARBA" id="ARBA00022989"/>
    </source>
</evidence>
<dbReference type="Pfam" id="PF07690">
    <property type="entry name" value="MFS_1"/>
    <property type="match status" value="1"/>
</dbReference>
<evidence type="ECO:0000256" key="5">
    <source>
        <dbReference type="SAM" id="Phobius"/>
    </source>
</evidence>
<accession>A0A8J7M5A9</accession>
<sequence length="419" mass="44466">MTALISFTSLFISIFLVQMGSGSLAPLDALAGVARGFTTEEIGLLGSAHFLGFFIGCFITPRLIGTVGHSRCFAAAAAIGATGALLHPVLEGPWFWAGLRALTGIAIASAYTVVESWLQAKVENHNRGRIYGVFRVVDLLGQVSAQAMIAVLDPASYVAYNIVAVFCVICLLPLALTRRVAPETPKAPRLRPLAALRLSPSAVVGVIVAAMTGSAFRMVGPLYGFEKGLSQDEIAIFLSAAIVGGVIAQFPVGWVADKIDRRAVLMGLSALAVLGCLWMSLLMPAGSPMLLFAGAAIFGATAYPIYSVAAAYANDFAPADFIVELSAALLFYFSVGAIFSPLISAWLISAYGPDALFLFVAAAHLALMLFALYRMTRRRAPAPQSAYSYTPRTSMILARLFKPSRDGDDGTPDQTERRL</sequence>
<keyword evidence="4 5" id="KW-0472">Membrane</keyword>
<feature type="transmembrane region" description="Helical" evidence="5">
    <location>
        <begin position="325"/>
        <end position="349"/>
    </location>
</feature>
<evidence type="ECO:0000259" key="6">
    <source>
        <dbReference type="PROSITE" id="PS50850"/>
    </source>
</evidence>
<keyword evidence="8" id="KW-1185">Reference proteome</keyword>
<feature type="domain" description="Major facilitator superfamily (MFS) profile" evidence="6">
    <location>
        <begin position="1"/>
        <end position="379"/>
    </location>
</feature>
<dbReference type="CDD" id="cd17477">
    <property type="entry name" value="MFS_YcaD_like"/>
    <property type="match status" value="1"/>
</dbReference>
<keyword evidence="3 5" id="KW-1133">Transmembrane helix</keyword>
<dbReference type="GO" id="GO:0022857">
    <property type="term" value="F:transmembrane transporter activity"/>
    <property type="evidence" value="ECO:0007669"/>
    <property type="project" value="InterPro"/>
</dbReference>
<evidence type="ECO:0000256" key="1">
    <source>
        <dbReference type="ARBA" id="ARBA00004370"/>
    </source>
</evidence>
<dbReference type="InterPro" id="IPR036259">
    <property type="entry name" value="MFS_trans_sf"/>
</dbReference>
<dbReference type="SUPFAM" id="SSF103473">
    <property type="entry name" value="MFS general substrate transporter"/>
    <property type="match status" value="1"/>
</dbReference>
<evidence type="ECO:0000256" key="2">
    <source>
        <dbReference type="ARBA" id="ARBA00022692"/>
    </source>
</evidence>
<evidence type="ECO:0000256" key="4">
    <source>
        <dbReference type="ARBA" id="ARBA00023136"/>
    </source>
</evidence>
<dbReference type="PROSITE" id="PS50850">
    <property type="entry name" value="MFS"/>
    <property type="match status" value="1"/>
</dbReference>
<feature type="transmembrane region" description="Helical" evidence="5">
    <location>
        <begin position="96"/>
        <end position="118"/>
    </location>
</feature>
<gene>
    <name evidence="7" type="ORF">H0I76_05450</name>
</gene>
<dbReference type="InterPro" id="IPR011701">
    <property type="entry name" value="MFS"/>
</dbReference>
<comment type="subcellular location">
    <subcellularLocation>
        <location evidence="1">Membrane</location>
    </subcellularLocation>
</comment>
<dbReference type="EMBL" id="JAEHHL010000002">
    <property type="protein sequence ID" value="MBK0398624.1"/>
    <property type="molecule type" value="Genomic_DNA"/>
</dbReference>
<feature type="transmembrane region" description="Helical" evidence="5">
    <location>
        <begin position="198"/>
        <end position="219"/>
    </location>
</feature>
<dbReference type="InterPro" id="IPR047200">
    <property type="entry name" value="MFS_YcaD-like"/>
</dbReference>
<name>A0A8J7M5A9_9RHOB</name>
<feature type="transmembrane region" description="Helical" evidence="5">
    <location>
        <begin position="46"/>
        <end position="65"/>
    </location>
</feature>
<dbReference type="InterPro" id="IPR005828">
    <property type="entry name" value="MFS_sugar_transport-like"/>
</dbReference>
<dbReference type="RefSeq" id="WP_200608057.1">
    <property type="nucleotide sequence ID" value="NZ_JAEHHL010000002.1"/>
</dbReference>
<dbReference type="GO" id="GO:0005886">
    <property type="term" value="C:plasma membrane"/>
    <property type="evidence" value="ECO:0007669"/>
    <property type="project" value="TreeGrafter"/>
</dbReference>
<dbReference type="Proteomes" id="UP000655420">
    <property type="component" value="Unassembled WGS sequence"/>
</dbReference>
<dbReference type="PANTHER" id="PTHR23521:SF3">
    <property type="entry name" value="MFS TRANSPORTER"/>
    <property type="match status" value="1"/>
</dbReference>
<keyword evidence="2 5" id="KW-0812">Transmembrane</keyword>
<evidence type="ECO:0000313" key="8">
    <source>
        <dbReference type="Proteomes" id="UP000655420"/>
    </source>
</evidence>
<feature type="transmembrane region" description="Helical" evidence="5">
    <location>
        <begin position="234"/>
        <end position="256"/>
    </location>
</feature>
<dbReference type="InterPro" id="IPR020846">
    <property type="entry name" value="MFS_dom"/>
</dbReference>
<feature type="transmembrane region" description="Helical" evidence="5">
    <location>
        <begin position="355"/>
        <end position="373"/>
    </location>
</feature>
<protein>
    <submittedName>
        <fullName evidence="7">MFS transporter</fullName>
    </submittedName>
</protein>
<organism evidence="7 8">
    <name type="scientific">Thermohalobaculum xanthum</name>
    <dbReference type="NCBI Taxonomy" id="2753746"/>
    <lineage>
        <taxon>Bacteria</taxon>
        <taxon>Pseudomonadati</taxon>
        <taxon>Pseudomonadota</taxon>
        <taxon>Alphaproteobacteria</taxon>
        <taxon>Rhodobacterales</taxon>
        <taxon>Paracoccaceae</taxon>
        <taxon>Thermohalobaculum</taxon>
    </lineage>
</organism>
<feature type="transmembrane region" description="Helical" evidence="5">
    <location>
        <begin position="289"/>
        <end position="313"/>
    </location>
</feature>
<feature type="transmembrane region" description="Helical" evidence="5">
    <location>
        <begin position="130"/>
        <end position="152"/>
    </location>
</feature>
<dbReference type="AlphaFoldDB" id="A0A8J7M5A9"/>
<evidence type="ECO:0000313" key="7">
    <source>
        <dbReference type="EMBL" id="MBK0398624.1"/>
    </source>
</evidence>
<dbReference type="Pfam" id="PF00083">
    <property type="entry name" value="Sugar_tr"/>
    <property type="match status" value="1"/>
</dbReference>